<evidence type="ECO:0000259" key="33">
    <source>
        <dbReference type="Pfam" id="PF23001"/>
    </source>
</evidence>
<evidence type="ECO:0000256" key="24">
    <source>
        <dbReference type="ARBA" id="ARBA00066596"/>
    </source>
</evidence>
<dbReference type="GO" id="GO:0006508">
    <property type="term" value="P:proteolysis"/>
    <property type="evidence" value="ECO:0007669"/>
    <property type="project" value="UniProtKB-KW"/>
</dbReference>
<keyword evidence="9 31" id="KW-0732">Signal</keyword>
<evidence type="ECO:0000256" key="22">
    <source>
        <dbReference type="ARBA" id="ARBA00023221"/>
    </source>
</evidence>
<evidence type="ECO:0000256" key="5">
    <source>
        <dbReference type="ARBA" id="ARBA00022548"/>
    </source>
</evidence>
<evidence type="ECO:0000259" key="34">
    <source>
        <dbReference type="Pfam" id="PF23090"/>
    </source>
</evidence>
<dbReference type="GO" id="GO:0000139">
    <property type="term" value="C:Golgi membrane"/>
    <property type="evidence" value="ECO:0007669"/>
    <property type="project" value="UniProtKB-SubCell"/>
</dbReference>
<evidence type="ECO:0000256" key="27">
    <source>
        <dbReference type="PROSITE-ProRule" id="PRU01240"/>
    </source>
</evidence>
<keyword evidence="12" id="KW-0256">Endoplasmic reticulum</keyword>
<evidence type="ECO:0000256" key="14">
    <source>
        <dbReference type="ARBA" id="ARBA00022837"/>
    </source>
</evidence>
<evidence type="ECO:0000256" key="29">
    <source>
        <dbReference type="SAM" id="MobiDB-lite"/>
    </source>
</evidence>
<feature type="coiled-coil region" evidence="28">
    <location>
        <begin position="1268"/>
        <end position="1302"/>
    </location>
</feature>
<dbReference type="Pfam" id="PF23094">
    <property type="entry name" value="MBTPS1_3rd"/>
    <property type="match status" value="1"/>
</dbReference>
<evidence type="ECO:0000256" key="10">
    <source>
        <dbReference type="ARBA" id="ARBA00022801"/>
    </source>
</evidence>
<feature type="region of interest" description="Disordered" evidence="29">
    <location>
        <begin position="1123"/>
        <end position="1156"/>
    </location>
</feature>
<evidence type="ECO:0000259" key="32">
    <source>
        <dbReference type="Pfam" id="PF00082"/>
    </source>
</evidence>
<dbReference type="GO" id="GO:0005789">
    <property type="term" value="C:endoplasmic reticulum membrane"/>
    <property type="evidence" value="ECO:0007669"/>
    <property type="project" value="UniProtKB-SubCell"/>
</dbReference>
<dbReference type="FunFam" id="3.40.50.200:FF:000008">
    <property type="entry name" value="Membrane-bound transcription factor site-1 protease preproprotein"/>
    <property type="match status" value="1"/>
</dbReference>
<evidence type="ECO:0000256" key="16">
    <source>
        <dbReference type="ARBA" id="ARBA00023034"/>
    </source>
</evidence>
<feature type="region of interest" description="Disordered" evidence="29">
    <location>
        <begin position="1399"/>
        <end position="1429"/>
    </location>
</feature>
<keyword evidence="13 27" id="KW-0720">Serine protease</keyword>
<evidence type="ECO:0000256" key="18">
    <source>
        <dbReference type="ARBA" id="ARBA00023136"/>
    </source>
</evidence>
<keyword evidence="16" id="KW-0333">Golgi apparatus</keyword>
<keyword evidence="17" id="KW-0443">Lipid metabolism</keyword>
<dbReference type="InterPro" id="IPR055143">
    <property type="entry name" value="MBTP1_N"/>
</dbReference>
<evidence type="ECO:0000256" key="2">
    <source>
        <dbReference type="ARBA" id="ARBA00004115"/>
    </source>
</evidence>
<evidence type="ECO:0000256" key="30">
    <source>
        <dbReference type="SAM" id="Phobius"/>
    </source>
</evidence>
<dbReference type="PROSITE" id="PS51892">
    <property type="entry name" value="SUBTILASE"/>
    <property type="match status" value="1"/>
</dbReference>
<dbReference type="PANTHER" id="PTHR43806:SF7">
    <property type="entry name" value="MEMBRANE-BOUND TRANSCRIPTION FACTOR SITE-1 PROTEASE"/>
    <property type="match status" value="1"/>
</dbReference>
<dbReference type="CDD" id="cd07479">
    <property type="entry name" value="Peptidases_S8_SKI-1_like"/>
    <property type="match status" value="1"/>
</dbReference>
<reference evidence="36" key="1">
    <citation type="submission" date="2018-01" db="EMBL/GenBank/DDBJ databases">
        <title>An insight into the sialome of Amazonian anophelines.</title>
        <authorList>
            <person name="Ribeiro J.M."/>
            <person name="Scarpassa V."/>
            <person name="Calvo E."/>
        </authorList>
    </citation>
    <scope>NUCLEOTIDE SEQUENCE</scope>
    <source>
        <tissue evidence="36">Salivary glands</tissue>
    </source>
</reference>
<evidence type="ECO:0000256" key="11">
    <source>
        <dbReference type="ARBA" id="ARBA00022813"/>
    </source>
</evidence>
<evidence type="ECO:0000256" key="4">
    <source>
        <dbReference type="ARBA" id="ARBA00011073"/>
    </source>
</evidence>
<evidence type="ECO:0000256" key="17">
    <source>
        <dbReference type="ARBA" id="ARBA00023098"/>
    </source>
</evidence>
<protein>
    <recommendedName>
        <fullName evidence="25">Membrane-bound transcription factor site-1 protease</fullName>
        <ecNumber evidence="24">3.4.21.112</ecNumber>
    </recommendedName>
    <alternativeName>
        <fullName evidence="26">Endopeptidase S1P</fullName>
    </alternativeName>
</protein>
<keyword evidence="28" id="KW-0175">Coiled coil</keyword>
<feature type="active site" description="Charge relay system" evidence="27">
    <location>
        <position position="576"/>
    </location>
</feature>
<dbReference type="InterPro" id="IPR057060">
    <property type="entry name" value="MBTPS1_3rd"/>
</dbReference>
<feature type="domain" description="MBTPS1 fourth" evidence="34">
    <location>
        <begin position="778"/>
        <end position="1001"/>
    </location>
</feature>
<feature type="compositionally biased region" description="Polar residues" evidence="29">
    <location>
        <begin position="1417"/>
        <end position="1429"/>
    </location>
</feature>
<keyword evidence="20" id="KW-1207">Sterol metabolism</keyword>
<evidence type="ECO:0000256" key="15">
    <source>
        <dbReference type="ARBA" id="ARBA00022989"/>
    </source>
</evidence>
<comment type="subcellular location">
    <subcellularLocation>
        <location evidence="2">Endoplasmic reticulum membrane</location>
        <topology evidence="2">Single-pass type I membrane protein</topology>
    </subcellularLocation>
    <subcellularLocation>
        <location evidence="3">Golgi apparatus membrane</location>
        <topology evidence="3">Single-pass membrane protein</topology>
    </subcellularLocation>
</comment>
<dbReference type="GO" id="GO:0004252">
    <property type="term" value="F:serine-type endopeptidase activity"/>
    <property type="evidence" value="ECO:0007669"/>
    <property type="project" value="UniProtKB-UniRule"/>
</dbReference>
<evidence type="ECO:0000256" key="19">
    <source>
        <dbReference type="ARBA" id="ARBA00023145"/>
    </source>
</evidence>
<keyword evidence="18 30" id="KW-0472">Membrane</keyword>
<evidence type="ECO:0000256" key="12">
    <source>
        <dbReference type="ARBA" id="ARBA00022824"/>
    </source>
</evidence>
<comment type="cofactor">
    <cofactor evidence="1">
        <name>Ca(2+)</name>
        <dbReference type="ChEBI" id="CHEBI:29108"/>
    </cofactor>
</comment>
<dbReference type="InterPro" id="IPR034185">
    <property type="entry name" value="Site-1_peptidase_cat_dom"/>
</dbReference>
<feature type="compositionally biased region" description="Low complexity" evidence="29">
    <location>
        <begin position="318"/>
        <end position="335"/>
    </location>
</feature>
<evidence type="ECO:0000256" key="23">
    <source>
        <dbReference type="ARBA" id="ARBA00050826"/>
    </source>
</evidence>
<feature type="transmembrane region" description="Helical" evidence="30">
    <location>
        <begin position="1442"/>
        <end position="1463"/>
    </location>
</feature>
<dbReference type="EC" id="3.4.21.112" evidence="24"/>
<dbReference type="InterPro" id="IPR015500">
    <property type="entry name" value="Peptidase_S8_subtilisin-rel"/>
</dbReference>
<dbReference type="SUPFAM" id="SSF52743">
    <property type="entry name" value="Subtilisin-like"/>
    <property type="match status" value="1"/>
</dbReference>
<evidence type="ECO:0000256" key="13">
    <source>
        <dbReference type="ARBA" id="ARBA00022825"/>
    </source>
</evidence>
<dbReference type="InterPro" id="IPR022398">
    <property type="entry name" value="Peptidase_S8_His-AS"/>
</dbReference>
<feature type="region of interest" description="Disordered" evidence="29">
    <location>
        <begin position="247"/>
        <end position="301"/>
    </location>
</feature>
<evidence type="ECO:0000256" key="6">
    <source>
        <dbReference type="ARBA" id="ARBA00022553"/>
    </source>
</evidence>
<evidence type="ECO:0000256" key="26">
    <source>
        <dbReference type="ARBA" id="ARBA00081324"/>
    </source>
</evidence>
<comment type="similarity">
    <text evidence="4 27">Belongs to the peptidase S8 family.</text>
</comment>
<dbReference type="InterPro" id="IPR000209">
    <property type="entry name" value="Peptidase_S8/S53_dom"/>
</dbReference>
<feature type="region of interest" description="Disordered" evidence="29">
    <location>
        <begin position="1007"/>
        <end position="1044"/>
    </location>
</feature>
<feature type="region of interest" description="Disordered" evidence="29">
    <location>
        <begin position="1063"/>
        <end position="1100"/>
    </location>
</feature>
<accession>A0A2M4B945</accession>
<evidence type="ECO:0000313" key="36">
    <source>
        <dbReference type="EMBL" id="MBW49574.1"/>
    </source>
</evidence>
<evidence type="ECO:0000256" key="8">
    <source>
        <dbReference type="ARBA" id="ARBA00022692"/>
    </source>
</evidence>
<dbReference type="Pfam" id="PF00082">
    <property type="entry name" value="Peptidase_S8"/>
    <property type="match status" value="1"/>
</dbReference>
<feature type="active site" description="Charge relay system" evidence="27">
    <location>
        <position position="380"/>
    </location>
</feature>
<dbReference type="Pfam" id="PF23090">
    <property type="entry name" value="MBTPS1_4th"/>
    <property type="match status" value="2"/>
</dbReference>
<evidence type="ECO:0000256" key="3">
    <source>
        <dbReference type="ARBA" id="ARBA00004194"/>
    </source>
</evidence>
<dbReference type="Gene3D" id="3.40.50.200">
    <property type="entry name" value="Peptidase S8/S53 domain"/>
    <property type="match status" value="1"/>
</dbReference>
<name>A0A2M4B945_9DIPT</name>
<dbReference type="GO" id="GO:0008203">
    <property type="term" value="P:cholesterol metabolic process"/>
    <property type="evidence" value="ECO:0007669"/>
    <property type="project" value="UniProtKB-KW"/>
</dbReference>
<dbReference type="InterPro" id="IPR023828">
    <property type="entry name" value="Peptidase_S8_Ser-AS"/>
</dbReference>
<dbReference type="InterPro" id="IPR057032">
    <property type="entry name" value="MBTPS1_4th"/>
</dbReference>
<evidence type="ECO:0000259" key="35">
    <source>
        <dbReference type="Pfam" id="PF23094"/>
    </source>
</evidence>
<dbReference type="InterPro" id="IPR050131">
    <property type="entry name" value="Peptidase_S8_subtilisin-like"/>
</dbReference>
<dbReference type="PROSITE" id="PS00138">
    <property type="entry name" value="SUBTILASE_SER"/>
    <property type="match status" value="1"/>
</dbReference>
<evidence type="ECO:0000256" key="1">
    <source>
        <dbReference type="ARBA" id="ARBA00001913"/>
    </source>
</evidence>
<dbReference type="PANTHER" id="PTHR43806">
    <property type="entry name" value="PEPTIDASE S8"/>
    <property type="match status" value="1"/>
</dbReference>
<feature type="region of interest" description="Disordered" evidence="29">
    <location>
        <begin position="95"/>
        <end position="145"/>
    </location>
</feature>
<feature type="compositionally biased region" description="Acidic residues" evidence="29">
    <location>
        <begin position="280"/>
        <end position="300"/>
    </location>
</feature>
<feature type="compositionally biased region" description="Low complexity" evidence="29">
    <location>
        <begin position="1085"/>
        <end position="1100"/>
    </location>
</feature>
<feature type="domain" description="Membrane-bound transcription factor site-1 protease-like N-terminal" evidence="33">
    <location>
        <begin position="157"/>
        <end position="240"/>
    </location>
</feature>
<sequence>MRIFWPVATRTAPAAAAPLIDEVRWSSLVIVVLVLLQSPSPGVGTHFVPATNGTAPPPAVAAAATGDYVAHSNISNNFSSDTLVYSNDSFAPVHSPANGHDTTAAGSGGSSDGPWNGSTASRPCCDSVNRTESSGSGTGSGASPQTHRVVIEFSSKIVQNEYIVQFNGYYRQRERQSFIQTALNGSKVQKWRILPRSNPAQDFASDFDVLALEEPSGGNEHDGLALLRSHPSIKSISPQRMVQRELKYVPLRSDRQQRTSREQELNEEQQEEDSNGHLDEGDDDDDDGEEPAIDLNDPETNDFIQFVQRRRLATEEFSQQQQEEAAASAAAAAAADRPPNRHSNRRLLRAIPRQITSLLKADVLWNMGITGKGVKVAVFDTGLSKSHPHFKRIKERTNWTNEKTLDDGVSHGTFVAGIIASAKECLGFAPDAELHIFRVFTNNQVSYTSWFLDAFNYAILRKINVLNLSIGGPDFLDQPFVDKVLELSANRVIMVSAIGNDGPLYGTLNNPGDQMDVIGVGGMDYADNIAKFSSRGMTTWELPGGYGRLKPDIVTYGSQVKGSNLNGGCKSLSGTSVASPMVAGAVTLIASGVLERLDDLNPASMKQALIEGAQRLQDNNMFEQGHGKLNILRSMKLLSTYKPKVTLSPAYLDFTEDYQWPYTTQSLYYSGIPVIANVTILNGMGVSGKVLGRPTWHPYSNEHGHLLNVSISYSEQLWPWSGWMAVHIGVNEAGRAFEGIAQGHITLTVQSPAQGPDESEPRNGTVSFAIKVRIIPQPPRRKRILWDQYHSLRYPPGYLPRDNLKIKSDPLDWRADHVHTNFKDMYTHLRNAGYYVEVLGAPYTCFNASHYGTLLIVDPEEEYFEEEIVKLHRDVLEHELSVIVFADWYNTTVMRKIKFYDENTRQWWMPDTGGANVPALNELLAGFGIALGDRVADGYFDMRDHRMYYASGANIVRFPAGTGTIVVERDLLDEGLGIAMPDENRPKVRSKTAILGMLQTDRKVYGTGSRIQSATPNPEPGARVPEEGNNVVEDGDGDAGMASIDRDSIINKRILLNIRSLPADEEDDVPNEGGEFREQDPVPPGQQQQQQQQQVGPPSVPVDAVEIQEEPVDEELGSLVLRERTKAQQNNYTAPSVSRPRKTEDGSRNDVGPTGGRIALYGDSNCLDSTHLEKPCFWLLDSLLEYTMTGHVTSLLRELNSSRRTEQLEENQKPPQRMQHNNLHLYSKVLVTHSSVHAKRPLPKCDRLVWEQPVTLNMSSLTGLNDRLLTLEQEQQLQQQRQQQLQQQQQQLIQQRQLQQSNKVPPPIPLFGNELDDINFFPSSVLSANDEPDLPGWRNKKTDKIPPNAPPSIGGGAVVGAGPGASGPTPVLGIKTVPLSVTDHRQQQMNEQLRLAAAGGDGLTRGDGPGPRGSVTAGPSQQLLHSSTATGSAKRLSTAVDWLTSKSFLLLAGIALFALLNWIRRTKGLTIKRRLNYVFKKIGF</sequence>
<dbReference type="EMBL" id="GGFJ01000433">
    <property type="protein sequence ID" value="MBW49574.1"/>
    <property type="molecule type" value="Transcribed_RNA"/>
</dbReference>
<feature type="compositionally biased region" description="Basic and acidic residues" evidence="29">
    <location>
        <begin position="247"/>
        <end position="264"/>
    </location>
</feature>
<organism evidence="36">
    <name type="scientific">Anopheles marajoara</name>
    <dbReference type="NCBI Taxonomy" id="58244"/>
    <lineage>
        <taxon>Eukaryota</taxon>
        <taxon>Metazoa</taxon>
        <taxon>Ecdysozoa</taxon>
        <taxon>Arthropoda</taxon>
        <taxon>Hexapoda</taxon>
        <taxon>Insecta</taxon>
        <taxon>Pterygota</taxon>
        <taxon>Neoptera</taxon>
        <taxon>Endopterygota</taxon>
        <taxon>Diptera</taxon>
        <taxon>Nematocera</taxon>
        <taxon>Culicoidea</taxon>
        <taxon>Culicidae</taxon>
        <taxon>Anophelinae</taxon>
        <taxon>Anopheles</taxon>
    </lineage>
</organism>
<evidence type="ECO:0000256" key="31">
    <source>
        <dbReference type="SAM" id="SignalP"/>
    </source>
</evidence>
<keyword evidence="10 27" id="KW-0378">Hydrolase</keyword>
<keyword evidence="19" id="KW-0865">Zymogen</keyword>
<keyword evidence="7 27" id="KW-0645">Protease</keyword>
<feature type="compositionally biased region" description="Polar residues" evidence="29">
    <location>
        <begin position="1127"/>
        <end position="1136"/>
    </location>
</feature>
<keyword evidence="22" id="KW-0753">Steroid metabolism</keyword>
<evidence type="ECO:0000256" key="25">
    <source>
        <dbReference type="ARBA" id="ARBA00067283"/>
    </source>
</evidence>
<keyword evidence="5" id="KW-0153">Cholesterol metabolism</keyword>
<evidence type="ECO:0000256" key="20">
    <source>
        <dbReference type="ARBA" id="ARBA00023166"/>
    </source>
</evidence>
<keyword evidence="14" id="KW-0106">Calcium</keyword>
<dbReference type="InterPro" id="IPR036852">
    <property type="entry name" value="Peptidase_S8/S53_dom_sf"/>
</dbReference>
<keyword evidence="15 30" id="KW-1133">Transmembrane helix</keyword>
<keyword evidence="6" id="KW-0597">Phosphoprotein</keyword>
<proteinExistence type="inferred from homology"/>
<keyword evidence="21" id="KW-0325">Glycoprotein</keyword>
<keyword evidence="8 30" id="KW-0812">Transmembrane</keyword>
<feature type="chain" id="PRO_5014649733" description="Membrane-bound transcription factor site-1 protease" evidence="31">
    <location>
        <begin position="45"/>
        <end position="1484"/>
    </location>
</feature>
<feature type="compositionally biased region" description="Gly residues" evidence="29">
    <location>
        <begin position="1399"/>
        <end position="1411"/>
    </location>
</feature>
<feature type="domain" description="MBTPS1 fourth" evidence="34">
    <location>
        <begin position="1116"/>
        <end position="1194"/>
    </location>
</feature>
<dbReference type="PROSITE" id="PS00137">
    <property type="entry name" value="SUBTILASE_HIS"/>
    <property type="match status" value="1"/>
</dbReference>
<evidence type="ECO:0000256" key="28">
    <source>
        <dbReference type="SAM" id="Coils"/>
    </source>
</evidence>
<evidence type="ECO:0000256" key="21">
    <source>
        <dbReference type="ARBA" id="ARBA00023180"/>
    </source>
</evidence>
<evidence type="ECO:0000256" key="9">
    <source>
        <dbReference type="ARBA" id="ARBA00022729"/>
    </source>
</evidence>
<feature type="domain" description="MBTPS1 third" evidence="35">
    <location>
        <begin position="648"/>
        <end position="777"/>
    </location>
</feature>
<dbReference type="PRINTS" id="PR00723">
    <property type="entry name" value="SUBTILISIN"/>
</dbReference>
<feature type="region of interest" description="Disordered" evidence="29">
    <location>
        <begin position="313"/>
        <end position="346"/>
    </location>
</feature>
<evidence type="ECO:0000256" key="7">
    <source>
        <dbReference type="ARBA" id="ARBA00022670"/>
    </source>
</evidence>
<keyword evidence="11" id="KW-0068">Autocatalytic cleavage</keyword>
<dbReference type="Pfam" id="PF23001">
    <property type="entry name" value="MBTP1_N"/>
    <property type="match status" value="1"/>
</dbReference>
<feature type="domain" description="Peptidase S8/S53" evidence="32">
    <location>
        <begin position="371"/>
        <end position="627"/>
    </location>
</feature>
<comment type="catalytic activity">
    <reaction evidence="23">
        <text>Processes precursors containing basic and hydrophobic/aliphatic residues at P4 and P2, respectively, with a relatively relaxed acceptance of amino acids at P1 and P3.</text>
        <dbReference type="EC" id="3.4.21.112"/>
    </reaction>
</comment>
<feature type="signal peptide" evidence="31">
    <location>
        <begin position="1"/>
        <end position="44"/>
    </location>
</feature>
<feature type="active site" description="Charge relay system" evidence="27">
    <location>
        <position position="411"/>
    </location>
</feature>